<dbReference type="Proteomes" id="UP000003416">
    <property type="component" value="Unassembled WGS sequence"/>
</dbReference>
<dbReference type="EMBL" id="AFBN01000095">
    <property type="protein sequence ID" value="EGF52465.1"/>
    <property type="molecule type" value="Genomic_DNA"/>
</dbReference>
<accession>F3PWB5</accession>
<dbReference type="HOGENOM" id="CLU_2894519_0_0_10"/>
<organism evidence="1 2">
    <name type="scientific">Bacteroides fluxus YIT 12057</name>
    <dbReference type="NCBI Taxonomy" id="763034"/>
    <lineage>
        <taxon>Bacteria</taxon>
        <taxon>Pseudomonadati</taxon>
        <taxon>Bacteroidota</taxon>
        <taxon>Bacteroidia</taxon>
        <taxon>Bacteroidales</taxon>
        <taxon>Bacteroidaceae</taxon>
        <taxon>Bacteroides</taxon>
    </lineage>
</organism>
<evidence type="ECO:0000313" key="2">
    <source>
        <dbReference type="Proteomes" id="UP000003416"/>
    </source>
</evidence>
<dbReference type="AlphaFoldDB" id="F3PWB5"/>
<proteinExistence type="predicted"/>
<dbReference type="STRING" id="763034.HMPREF9446_03051"/>
<keyword evidence="2" id="KW-1185">Reference proteome</keyword>
<comment type="caution">
    <text evidence="1">The sequence shown here is derived from an EMBL/GenBank/DDBJ whole genome shotgun (WGS) entry which is preliminary data.</text>
</comment>
<sequence length="62" mass="7308">MIGTIISSIANEDYNIVMIDECDNGLYYSTHKLMWKTLLKFIKRHDFFTITMKNACILTHLH</sequence>
<name>F3PWB5_9BACE</name>
<gene>
    <name evidence="1" type="ORF">HMPREF9446_03051</name>
</gene>
<reference evidence="1 2" key="1">
    <citation type="submission" date="2011-02" db="EMBL/GenBank/DDBJ databases">
        <authorList>
            <person name="Weinstock G."/>
            <person name="Sodergren E."/>
            <person name="Clifton S."/>
            <person name="Fulton L."/>
            <person name="Fulton B."/>
            <person name="Courtney L."/>
            <person name="Fronick C."/>
            <person name="Harrison M."/>
            <person name="Strong C."/>
            <person name="Farmer C."/>
            <person name="Delahaunty K."/>
            <person name="Markovic C."/>
            <person name="Hall O."/>
            <person name="Minx P."/>
            <person name="Tomlinson C."/>
            <person name="Mitreva M."/>
            <person name="Hou S."/>
            <person name="Chen J."/>
            <person name="Wollam A."/>
            <person name="Pepin K.H."/>
            <person name="Johnson M."/>
            <person name="Bhonagiri V."/>
            <person name="Zhang X."/>
            <person name="Suruliraj S."/>
            <person name="Warren W."/>
            <person name="Chinwalla A."/>
            <person name="Mardis E.R."/>
            <person name="Wilson R.K."/>
        </authorList>
    </citation>
    <scope>NUCLEOTIDE SEQUENCE [LARGE SCALE GENOMIC DNA]</scope>
    <source>
        <strain evidence="1 2">YIT 12057</strain>
    </source>
</reference>
<protein>
    <submittedName>
        <fullName evidence="1">Conserved domain protein</fullName>
    </submittedName>
</protein>
<evidence type="ECO:0000313" key="1">
    <source>
        <dbReference type="EMBL" id="EGF52465.1"/>
    </source>
</evidence>